<organism evidence="14 15">
    <name type="scientific">Clostridium algidicarnis DSM 15099</name>
    <dbReference type="NCBI Taxonomy" id="1121295"/>
    <lineage>
        <taxon>Bacteria</taxon>
        <taxon>Bacillati</taxon>
        <taxon>Bacillota</taxon>
        <taxon>Clostridia</taxon>
        <taxon>Eubacteriales</taxon>
        <taxon>Clostridiaceae</taxon>
        <taxon>Clostridium</taxon>
    </lineage>
</organism>
<evidence type="ECO:0000256" key="9">
    <source>
        <dbReference type="ARBA" id="ARBA00030592"/>
    </source>
</evidence>
<comment type="caution">
    <text evidence="14">The sequence shown here is derived from an EMBL/GenBank/DDBJ whole genome shotgun (WGS) entry which is preliminary data.</text>
</comment>
<evidence type="ECO:0000256" key="8">
    <source>
        <dbReference type="ARBA" id="ARBA00022842"/>
    </source>
</evidence>
<dbReference type="PIRSF" id="PIRSF001563">
    <property type="entry name" value="Folylpolyglu_synth"/>
    <property type="match status" value="1"/>
</dbReference>
<keyword evidence="8" id="KW-0460">Magnesium</keyword>
<evidence type="ECO:0000256" key="2">
    <source>
        <dbReference type="ARBA" id="ARBA00008276"/>
    </source>
</evidence>
<dbReference type="GO" id="GO:0008841">
    <property type="term" value="F:dihydrofolate synthase activity"/>
    <property type="evidence" value="ECO:0007669"/>
    <property type="project" value="TreeGrafter"/>
</dbReference>
<dbReference type="InterPro" id="IPR018109">
    <property type="entry name" value="Folylpolyglutamate_synth_CS"/>
</dbReference>
<dbReference type="EC" id="6.3.2.17" evidence="3"/>
<comment type="catalytic activity">
    <reaction evidence="10">
        <text>(6S)-5,6,7,8-tetrahydrofolyl-(gamma-L-Glu)(n) + L-glutamate + ATP = (6S)-5,6,7,8-tetrahydrofolyl-(gamma-L-Glu)(n+1) + ADP + phosphate + H(+)</text>
        <dbReference type="Rhea" id="RHEA:10580"/>
        <dbReference type="Rhea" id="RHEA-COMP:14738"/>
        <dbReference type="Rhea" id="RHEA-COMP:14740"/>
        <dbReference type="ChEBI" id="CHEBI:15378"/>
        <dbReference type="ChEBI" id="CHEBI:29985"/>
        <dbReference type="ChEBI" id="CHEBI:30616"/>
        <dbReference type="ChEBI" id="CHEBI:43474"/>
        <dbReference type="ChEBI" id="CHEBI:141005"/>
        <dbReference type="ChEBI" id="CHEBI:456216"/>
        <dbReference type="EC" id="6.3.2.17"/>
    </reaction>
</comment>
<dbReference type="InterPro" id="IPR004101">
    <property type="entry name" value="Mur_ligase_C"/>
</dbReference>
<dbReference type="Gene3D" id="3.40.1190.10">
    <property type="entry name" value="Mur-like, catalytic domain"/>
    <property type="match status" value="1"/>
</dbReference>
<evidence type="ECO:0000259" key="13">
    <source>
        <dbReference type="Pfam" id="PF08245"/>
    </source>
</evidence>
<dbReference type="GO" id="GO:0046872">
    <property type="term" value="F:metal ion binding"/>
    <property type="evidence" value="ECO:0007669"/>
    <property type="project" value="UniProtKB-KW"/>
</dbReference>
<dbReference type="SUPFAM" id="SSF53623">
    <property type="entry name" value="MurD-like peptide ligases, catalytic domain"/>
    <property type="match status" value="1"/>
</dbReference>
<feature type="domain" description="Mur ligase C-terminal" evidence="12">
    <location>
        <begin position="310"/>
        <end position="429"/>
    </location>
</feature>
<evidence type="ECO:0000256" key="6">
    <source>
        <dbReference type="ARBA" id="ARBA00022741"/>
    </source>
</evidence>
<dbReference type="Proteomes" id="UP000239863">
    <property type="component" value="Unassembled WGS sequence"/>
</dbReference>
<evidence type="ECO:0000256" key="7">
    <source>
        <dbReference type="ARBA" id="ARBA00022840"/>
    </source>
</evidence>
<keyword evidence="6 11" id="KW-0547">Nucleotide-binding</keyword>
<dbReference type="STRING" id="37659.GCA_000703125_02296"/>
<dbReference type="Pfam" id="PF02875">
    <property type="entry name" value="Mur_ligase_C"/>
    <property type="match status" value="1"/>
</dbReference>
<evidence type="ECO:0000256" key="1">
    <source>
        <dbReference type="ARBA" id="ARBA00001946"/>
    </source>
</evidence>
<dbReference type="InterPro" id="IPR001645">
    <property type="entry name" value="Folylpolyglutamate_synth"/>
</dbReference>
<dbReference type="PANTHER" id="PTHR11136">
    <property type="entry name" value="FOLYLPOLYGLUTAMATE SYNTHASE-RELATED"/>
    <property type="match status" value="1"/>
</dbReference>
<dbReference type="Pfam" id="PF08245">
    <property type="entry name" value="Mur_ligase_M"/>
    <property type="match status" value="1"/>
</dbReference>
<sequence length="445" mass="50309">MTWNNAVDFMSYEEARSYIDDTAKFGNNYGLSRTEKILELLGNPHKKIKCIHVAGTNGKGSTTAMINEMLFKAGYKVGMYTSPYLEEFEERMQINKENISKDNLRKIISKLAKVVNEVIKLGYEHPTEFEIITCAMYLYFYLEKVDYAVIEVGLGGRLDSTNVITPLISVITSISYDHMDILGSTLTEIATEKAGIIKKGIPVVCYPQNEEALEVIKNKCKKEGSELVLIKEDSAKLIEVIEKENSLTQALEISTKKDTYFIELSLLGQHQILNASLAVSVIEELCSIENIEIESNTIIKSLKDVKWPARLEVVKYDKGKVIIDGAHNIDGIMKLKESITTYFKYDKMILILGILADKQVDEMLSVIAPMSKKIITVTPHSKRAELALELKNHVKRYNENCESIEDYKKAYEKALTYASPKDIIVISGSLYMVGDMRKIIKDKHL</sequence>
<name>A0A2S6FXE3_9CLOT</name>
<dbReference type="Gene3D" id="3.90.190.20">
    <property type="entry name" value="Mur ligase, C-terminal domain"/>
    <property type="match status" value="1"/>
</dbReference>
<reference evidence="14 15" key="1">
    <citation type="submission" date="2018-02" db="EMBL/GenBank/DDBJ databases">
        <title>Genomic Encyclopedia of Archaeal and Bacterial Type Strains, Phase II (KMG-II): from individual species to whole genera.</title>
        <authorList>
            <person name="Goeker M."/>
        </authorList>
    </citation>
    <scope>NUCLEOTIDE SEQUENCE [LARGE SCALE GENOMIC DNA]</scope>
    <source>
        <strain evidence="14 15">DSM 15099</strain>
    </source>
</reference>
<dbReference type="InterPro" id="IPR013221">
    <property type="entry name" value="Mur_ligase_cen"/>
</dbReference>
<dbReference type="EMBL" id="PTIS01000009">
    <property type="protein sequence ID" value="PPK48219.1"/>
    <property type="molecule type" value="Genomic_DNA"/>
</dbReference>
<dbReference type="AlphaFoldDB" id="A0A2S6FXE3"/>
<comment type="similarity">
    <text evidence="2 11">Belongs to the folylpolyglutamate synthase family.</text>
</comment>
<dbReference type="InterPro" id="IPR036615">
    <property type="entry name" value="Mur_ligase_C_dom_sf"/>
</dbReference>
<feature type="domain" description="Mur ligase central" evidence="13">
    <location>
        <begin position="53"/>
        <end position="281"/>
    </location>
</feature>
<evidence type="ECO:0000256" key="3">
    <source>
        <dbReference type="ARBA" id="ARBA00013025"/>
    </source>
</evidence>
<dbReference type="PANTHER" id="PTHR11136:SF0">
    <property type="entry name" value="DIHYDROFOLATE SYNTHETASE-RELATED"/>
    <property type="match status" value="1"/>
</dbReference>
<dbReference type="InterPro" id="IPR036565">
    <property type="entry name" value="Mur-like_cat_sf"/>
</dbReference>
<comment type="cofactor">
    <cofactor evidence="1">
        <name>Mg(2+)</name>
        <dbReference type="ChEBI" id="CHEBI:18420"/>
    </cofactor>
</comment>
<evidence type="ECO:0000256" key="11">
    <source>
        <dbReference type="PIRNR" id="PIRNR001563"/>
    </source>
</evidence>
<dbReference type="NCBIfam" id="TIGR01499">
    <property type="entry name" value="folC"/>
    <property type="match status" value="1"/>
</dbReference>
<evidence type="ECO:0000313" key="14">
    <source>
        <dbReference type="EMBL" id="PPK48219.1"/>
    </source>
</evidence>
<evidence type="ECO:0000313" key="15">
    <source>
        <dbReference type="Proteomes" id="UP000239863"/>
    </source>
</evidence>
<dbReference type="GO" id="GO:0004326">
    <property type="term" value="F:tetrahydrofolylpolyglutamate synthase activity"/>
    <property type="evidence" value="ECO:0007669"/>
    <property type="project" value="UniProtKB-EC"/>
</dbReference>
<gene>
    <name evidence="14" type="ORF">BD821_10986</name>
</gene>
<accession>A0A2S6FXE3</accession>
<dbReference type="SUPFAM" id="SSF53244">
    <property type="entry name" value="MurD-like peptide ligases, peptide-binding domain"/>
    <property type="match status" value="1"/>
</dbReference>
<dbReference type="PROSITE" id="PS01012">
    <property type="entry name" value="FOLYLPOLYGLU_SYNT_2"/>
    <property type="match status" value="1"/>
</dbReference>
<evidence type="ECO:0000256" key="10">
    <source>
        <dbReference type="ARBA" id="ARBA00047493"/>
    </source>
</evidence>
<dbReference type="GO" id="GO:0005737">
    <property type="term" value="C:cytoplasm"/>
    <property type="evidence" value="ECO:0007669"/>
    <property type="project" value="TreeGrafter"/>
</dbReference>
<protein>
    <recommendedName>
        <fullName evidence="3">tetrahydrofolate synthase</fullName>
        <ecNumber evidence="3">6.3.2.17</ecNumber>
    </recommendedName>
    <alternativeName>
        <fullName evidence="9">Tetrahydrofolylpolyglutamate synthase</fullName>
    </alternativeName>
</protein>
<evidence type="ECO:0000256" key="4">
    <source>
        <dbReference type="ARBA" id="ARBA00022598"/>
    </source>
</evidence>
<keyword evidence="4 11" id="KW-0436">Ligase</keyword>
<dbReference type="FunFam" id="3.40.1190.10:FF:000011">
    <property type="entry name" value="Folylpolyglutamate synthase/dihydrofolate synthase"/>
    <property type="match status" value="1"/>
</dbReference>
<keyword evidence="7 11" id="KW-0067">ATP-binding</keyword>
<dbReference type="GO" id="GO:0005524">
    <property type="term" value="F:ATP binding"/>
    <property type="evidence" value="ECO:0007669"/>
    <property type="project" value="UniProtKB-KW"/>
</dbReference>
<evidence type="ECO:0000259" key="12">
    <source>
        <dbReference type="Pfam" id="PF02875"/>
    </source>
</evidence>
<evidence type="ECO:0000256" key="5">
    <source>
        <dbReference type="ARBA" id="ARBA00022723"/>
    </source>
</evidence>
<keyword evidence="5" id="KW-0479">Metal-binding</keyword>
<proteinExistence type="inferred from homology"/>